<feature type="chain" id="PRO_5009115774" evidence="4">
    <location>
        <begin position="20"/>
        <end position="148"/>
    </location>
</feature>
<feature type="domain" description="EF-hand" evidence="5">
    <location>
        <begin position="72"/>
        <end position="107"/>
    </location>
</feature>
<evidence type="ECO:0000256" key="3">
    <source>
        <dbReference type="ARBA" id="ARBA00022837"/>
    </source>
</evidence>
<dbReference type="InterPro" id="IPR011992">
    <property type="entry name" value="EF-hand-dom_pair"/>
</dbReference>
<dbReference type="PANTHER" id="PTHR23104">
    <property type="entry name" value="MULTIPLE COAGULATION FACTOR DEFICIENCY PROTEIN 2 NEURAL STEM CELL DERIVED NEURONAL SURVIVAL PROTEIN"/>
    <property type="match status" value="1"/>
</dbReference>
<dbReference type="Gene3D" id="1.10.238.10">
    <property type="entry name" value="EF-hand"/>
    <property type="match status" value="1"/>
</dbReference>
<dbReference type="EMBL" id="GFAC01007347">
    <property type="protein sequence ID" value="JAT91841.1"/>
    <property type="molecule type" value="mRNA"/>
</dbReference>
<dbReference type="SUPFAM" id="SSF47473">
    <property type="entry name" value="EF-hand"/>
    <property type="match status" value="1"/>
</dbReference>
<feature type="non-terminal residue" evidence="6">
    <location>
        <position position="1"/>
    </location>
</feature>
<evidence type="ECO:0000259" key="5">
    <source>
        <dbReference type="PROSITE" id="PS50222"/>
    </source>
</evidence>
<keyword evidence="3" id="KW-0106">Calcium</keyword>
<dbReference type="InterPro" id="IPR002048">
    <property type="entry name" value="EF_hand_dom"/>
</dbReference>
<dbReference type="InterPro" id="IPR052110">
    <property type="entry name" value="MCFD2-like"/>
</dbReference>
<evidence type="ECO:0000256" key="1">
    <source>
        <dbReference type="ARBA" id="ARBA00022729"/>
    </source>
</evidence>
<evidence type="ECO:0000313" key="6">
    <source>
        <dbReference type="EMBL" id="JAT91841.1"/>
    </source>
</evidence>
<accession>A0A1E1WYJ2</accession>
<organism evidence="6">
    <name type="scientific">Amblyomma aureolatum</name>
    <dbReference type="NCBI Taxonomy" id="187763"/>
    <lineage>
        <taxon>Eukaryota</taxon>
        <taxon>Metazoa</taxon>
        <taxon>Ecdysozoa</taxon>
        <taxon>Arthropoda</taxon>
        <taxon>Chelicerata</taxon>
        <taxon>Arachnida</taxon>
        <taxon>Acari</taxon>
        <taxon>Parasitiformes</taxon>
        <taxon>Ixodida</taxon>
        <taxon>Ixodoidea</taxon>
        <taxon>Ixodidae</taxon>
        <taxon>Amblyomminae</taxon>
        <taxon>Amblyomma</taxon>
    </lineage>
</organism>
<keyword evidence="1 4" id="KW-0732">Signal</keyword>
<proteinExistence type="evidence at transcript level"/>
<keyword evidence="2" id="KW-0677">Repeat</keyword>
<reference evidence="6" key="1">
    <citation type="journal article" date="2017" name="Front. Cell. Infect. Microbiol.">
        <title>The Distinct Transcriptional Response of the Midgut of Amblyomma sculptum and Amblyomma aureolatum Ticks to Rickettsia rickettsii Correlates to Their Differences in Susceptibility to Infection.</title>
        <authorList>
            <person name="Martins L.A."/>
            <person name="Galletti M.F.B.M."/>
            <person name="Ribeiro J.M."/>
            <person name="Fujita A."/>
            <person name="Costa F.B."/>
            <person name="Labruna M.B."/>
            <person name="Daffre S."/>
            <person name="Fogaca A.C."/>
        </authorList>
    </citation>
    <scope>NUCLEOTIDE SEQUENCE</scope>
</reference>
<dbReference type="AlphaFoldDB" id="A0A1E1WYJ2"/>
<dbReference type="PROSITE" id="PS00018">
    <property type="entry name" value="EF_HAND_1"/>
    <property type="match status" value="2"/>
</dbReference>
<evidence type="ECO:0000256" key="2">
    <source>
        <dbReference type="ARBA" id="ARBA00022737"/>
    </source>
</evidence>
<protein>
    <submittedName>
        <fullName evidence="6">Putative conserved secreted protein</fullName>
    </submittedName>
</protein>
<name>A0A1E1WYJ2_9ACAR</name>
<sequence>CSRLLRCATFLACVCGSFANSYGAVGVAPQPSSPAVAELHQRWSTKEVVRDLDHIKRDVAKILQLQTTGELSMEELYFYYFRMHDFDDNNLLDGHEVKAAMLHSAAHRHGAQNHTVPEESIVSYVDSAMMSDVNQDGYISYPEIRAAL</sequence>
<dbReference type="GO" id="GO:0005509">
    <property type="term" value="F:calcium ion binding"/>
    <property type="evidence" value="ECO:0007669"/>
    <property type="project" value="InterPro"/>
</dbReference>
<evidence type="ECO:0000256" key="4">
    <source>
        <dbReference type="SAM" id="SignalP"/>
    </source>
</evidence>
<feature type="domain" description="EF-hand" evidence="5">
    <location>
        <begin position="132"/>
        <end position="148"/>
    </location>
</feature>
<dbReference type="PANTHER" id="PTHR23104:SF17">
    <property type="entry name" value="EF-HAND DOMAIN-CONTAINING PROTEIN"/>
    <property type="match status" value="1"/>
</dbReference>
<dbReference type="PROSITE" id="PS50222">
    <property type="entry name" value="EF_HAND_2"/>
    <property type="match status" value="2"/>
</dbReference>
<feature type="signal peptide" evidence="4">
    <location>
        <begin position="1"/>
        <end position="19"/>
    </location>
</feature>
<dbReference type="InterPro" id="IPR018247">
    <property type="entry name" value="EF_Hand_1_Ca_BS"/>
</dbReference>